<comment type="caution">
    <text evidence="1">The sequence shown here is derived from an EMBL/GenBank/DDBJ whole genome shotgun (WGS) entry which is preliminary data.</text>
</comment>
<evidence type="ECO:0000313" key="2">
    <source>
        <dbReference type="Proteomes" id="UP001465755"/>
    </source>
</evidence>
<evidence type="ECO:0000313" key="1">
    <source>
        <dbReference type="EMBL" id="KAK9815017.1"/>
    </source>
</evidence>
<name>A0AAW1Q2J8_9CHLO</name>
<keyword evidence="2" id="KW-1185">Reference proteome</keyword>
<dbReference type="Proteomes" id="UP001465755">
    <property type="component" value="Unassembled WGS sequence"/>
</dbReference>
<protein>
    <submittedName>
        <fullName evidence="1">Uncharacterized protein</fullName>
    </submittedName>
</protein>
<gene>
    <name evidence="1" type="ORF">WJX73_004946</name>
</gene>
<dbReference type="EMBL" id="JALJOQ010000001">
    <property type="protein sequence ID" value="KAK9815017.1"/>
    <property type="molecule type" value="Genomic_DNA"/>
</dbReference>
<sequence length="149" mass="16668">MQAWAYVQLGELLHAELCCRSWARVLPQGSAVWGDLTVELGLLRPRIARGWTPASDSQLYLPTCRWLKAHASGIERLTLNATDLDNLESDDEDEEDEGTQARKRAQLLREGFAMVVASFSRLSVDLHVNFEDWFGLASGTRTVALIPRA</sequence>
<accession>A0AAW1Q2J8</accession>
<proteinExistence type="predicted"/>
<reference evidence="1 2" key="1">
    <citation type="journal article" date="2024" name="Nat. Commun.">
        <title>Phylogenomics reveals the evolutionary origins of lichenization in chlorophyte algae.</title>
        <authorList>
            <person name="Puginier C."/>
            <person name="Libourel C."/>
            <person name="Otte J."/>
            <person name="Skaloud P."/>
            <person name="Haon M."/>
            <person name="Grisel S."/>
            <person name="Petersen M."/>
            <person name="Berrin J.G."/>
            <person name="Delaux P.M."/>
            <person name="Dal Grande F."/>
            <person name="Keller J."/>
        </authorList>
    </citation>
    <scope>NUCLEOTIDE SEQUENCE [LARGE SCALE GENOMIC DNA]</scope>
    <source>
        <strain evidence="1 2">SAG 2036</strain>
    </source>
</reference>
<organism evidence="1 2">
    <name type="scientific">Symbiochloris irregularis</name>
    <dbReference type="NCBI Taxonomy" id="706552"/>
    <lineage>
        <taxon>Eukaryota</taxon>
        <taxon>Viridiplantae</taxon>
        <taxon>Chlorophyta</taxon>
        <taxon>core chlorophytes</taxon>
        <taxon>Trebouxiophyceae</taxon>
        <taxon>Trebouxiales</taxon>
        <taxon>Trebouxiaceae</taxon>
        <taxon>Symbiochloris</taxon>
    </lineage>
</organism>
<dbReference type="AlphaFoldDB" id="A0AAW1Q2J8"/>